<feature type="domain" description="Acyl-CoA oxidase/dehydrogenase middle" evidence="7">
    <location>
        <begin position="125"/>
        <end position="219"/>
    </location>
</feature>
<dbReference type="Gene3D" id="1.20.140.10">
    <property type="entry name" value="Butyryl-CoA Dehydrogenase, subunit A, domain 3"/>
    <property type="match status" value="1"/>
</dbReference>
<feature type="domain" description="Acyl-CoA dehydrogenase/oxidase N-terminal" evidence="8">
    <location>
        <begin position="7"/>
        <end position="120"/>
    </location>
</feature>
<dbReference type="SUPFAM" id="SSF47203">
    <property type="entry name" value="Acyl-CoA dehydrogenase C-terminal domain-like"/>
    <property type="match status" value="1"/>
</dbReference>
<keyword evidence="9" id="KW-0560">Oxidoreductase</keyword>
<dbReference type="InterPro" id="IPR009100">
    <property type="entry name" value="AcylCoA_DH/oxidase_NM_dom_sf"/>
</dbReference>
<evidence type="ECO:0000256" key="4">
    <source>
        <dbReference type="ARBA" id="ARBA00022827"/>
    </source>
</evidence>
<organism evidence="9">
    <name type="scientific">hydrocarbon metagenome</name>
    <dbReference type="NCBI Taxonomy" id="938273"/>
    <lineage>
        <taxon>unclassified sequences</taxon>
        <taxon>metagenomes</taxon>
        <taxon>ecological metagenomes</taxon>
    </lineage>
</organism>
<comment type="caution">
    <text evidence="9">The sequence shown here is derived from an EMBL/GenBank/DDBJ whole genome shotgun (WGS) entry which is preliminary data.</text>
</comment>
<dbReference type="Pfam" id="PF02771">
    <property type="entry name" value="Acyl-CoA_dh_N"/>
    <property type="match status" value="1"/>
</dbReference>
<gene>
    <name evidence="9" type="ORF">ASZ90_007967</name>
</gene>
<dbReference type="InterPro" id="IPR006089">
    <property type="entry name" value="Acyl-CoA_DH_CS"/>
</dbReference>
<dbReference type="PROSITE" id="PS00072">
    <property type="entry name" value="ACYL_COA_DH_1"/>
    <property type="match status" value="1"/>
</dbReference>
<dbReference type="InterPro" id="IPR009075">
    <property type="entry name" value="AcylCo_DH/oxidase_C"/>
</dbReference>
<accession>A0A0W8FN33</accession>
<dbReference type="PANTHER" id="PTHR43884">
    <property type="entry name" value="ACYL-COA DEHYDROGENASE"/>
    <property type="match status" value="1"/>
</dbReference>
<comment type="similarity">
    <text evidence="2">Belongs to the acyl-CoA dehydrogenase family.</text>
</comment>
<dbReference type="GO" id="GO:0050660">
    <property type="term" value="F:flavin adenine dinucleotide binding"/>
    <property type="evidence" value="ECO:0007669"/>
    <property type="project" value="InterPro"/>
</dbReference>
<name>A0A0W8FN33_9ZZZZ</name>
<keyword evidence="3" id="KW-0285">Flavoprotein</keyword>
<dbReference type="CDD" id="cd00567">
    <property type="entry name" value="ACAD"/>
    <property type="match status" value="1"/>
</dbReference>
<comment type="cofactor">
    <cofactor evidence="1">
        <name>FAD</name>
        <dbReference type="ChEBI" id="CHEBI:57692"/>
    </cofactor>
</comment>
<evidence type="ECO:0000259" key="7">
    <source>
        <dbReference type="Pfam" id="PF02770"/>
    </source>
</evidence>
<dbReference type="Pfam" id="PF00441">
    <property type="entry name" value="Acyl-CoA_dh_1"/>
    <property type="match status" value="1"/>
</dbReference>
<dbReference type="SUPFAM" id="SSF56645">
    <property type="entry name" value="Acyl-CoA dehydrogenase NM domain-like"/>
    <property type="match status" value="1"/>
</dbReference>
<protein>
    <submittedName>
        <fullName evidence="9">Butyryl-coa dehydrogenase</fullName>
        <ecNumber evidence="9">1.3.8.1</ecNumber>
    </submittedName>
</protein>
<evidence type="ECO:0000313" key="9">
    <source>
        <dbReference type="EMBL" id="KUG22235.1"/>
    </source>
</evidence>
<evidence type="ECO:0000256" key="2">
    <source>
        <dbReference type="ARBA" id="ARBA00009347"/>
    </source>
</evidence>
<proteinExistence type="inferred from homology"/>
<dbReference type="InterPro" id="IPR006091">
    <property type="entry name" value="Acyl-CoA_Oxase/DH_mid-dom"/>
</dbReference>
<evidence type="ECO:0000256" key="5">
    <source>
        <dbReference type="SAM" id="Coils"/>
    </source>
</evidence>
<dbReference type="EMBL" id="LNQE01000977">
    <property type="protein sequence ID" value="KUG22235.1"/>
    <property type="molecule type" value="Genomic_DNA"/>
</dbReference>
<dbReference type="InterPro" id="IPR036250">
    <property type="entry name" value="AcylCo_DH-like_C"/>
</dbReference>
<feature type="coiled-coil region" evidence="5">
    <location>
        <begin position="388"/>
        <end position="415"/>
    </location>
</feature>
<dbReference type="InterPro" id="IPR013786">
    <property type="entry name" value="AcylCoA_DH/ox_N"/>
</dbReference>
<evidence type="ECO:0000256" key="3">
    <source>
        <dbReference type="ARBA" id="ARBA00022630"/>
    </source>
</evidence>
<dbReference type="AlphaFoldDB" id="A0A0W8FN33"/>
<dbReference type="Pfam" id="PF02770">
    <property type="entry name" value="Acyl-CoA_dh_M"/>
    <property type="match status" value="1"/>
</dbReference>
<evidence type="ECO:0000259" key="8">
    <source>
        <dbReference type="Pfam" id="PF02771"/>
    </source>
</evidence>
<keyword evidence="4" id="KW-0274">FAD</keyword>
<evidence type="ECO:0000256" key="1">
    <source>
        <dbReference type="ARBA" id="ARBA00001974"/>
    </source>
</evidence>
<feature type="domain" description="Acyl-CoA dehydrogenase/oxidase C-terminal" evidence="6">
    <location>
        <begin position="236"/>
        <end position="379"/>
    </location>
</feature>
<dbReference type="Gene3D" id="2.40.110.10">
    <property type="entry name" value="Butyryl-CoA Dehydrogenase, subunit A, domain 2"/>
    <property type="match status" value="1"/>
</dbReference>
<sequence>MFDYMMTKEQIKIRDEARDFVKWVPRQMILDMDTDKIKFPKEFLQEAARRNLMGCRYPKKWGGRDMDWATTCMIMEEVGVIGYEFACVFGVGAELVCDAIIRHGTDEQKEKYVKPLLKGEIFAAECLTEPRGGSDFFGATTRAEDKGDYYLLNGMKRFIVGAEGADYFLVYAKTHPEAKPQESMTCFIVDRVEGVEVKYLYGLMGCRGGGTGRIIFRNVKVPKENVVGKVQGAYAVFNTMMIPERLGTAAMTIGAARPALEIATNYTSRRKAFGQIIAQFEGVNFQIAEAAMLLDAARAMAYVTARAVDEGADMLRIRRMVSQSKKFITESCQKVVHNSMQVMGGIGYTNVFPIERIYRDVRLASIWTGTSEVMSMITAHEWYREYLTQKAQSNTRDLELDAQEASEEEKIYNDEDMWNKGW</sequence>
<dbReference type="GO" id="GO:0016937">
    <property type="term" value="F:short-chain fatty acyl-CoA dehydrogenase activity"/>
    <property type="evidence" value="ECO:0007669"/>
    <property type="project" value="UniProtKB-EC"/>
</dbReference>
<dbReference type="InterPro" id="IPR037069">
    <property type="entry name" value="AcylCoA_DH/ox_N_sf"/>
</dbReference>
<evidence type="ECO:0000259" key="6">
    <source>
        <dbReference type="Pfam" id="PF00441"/>
    </source>
</evidence>
<reference evidence="9" key="1">
    <citation type="journal article" date="2015" name="Proc. Natl. Acad. Sci. U.S.A.">
        <title>Networks of energetic and metabolic interactions define dynamics in microbial communities.</title>
        <authorList>
            <person name="Embree M."/>
            <person name="Liu J.K."/>
            <person name="Al-Bassam M.M."/>
            <person name="Zengler K."/>
        </authorList>
    </citation>
    <scope>NUCLEOTIDE SEQUENCE</scope>
</reference>
<dbReference type="PANTHER" id="PTHR43884:SF12">
    <property type="entry name" value="ISOVALERYL-COA DEHYDROGENASE, MITOCHONDRIAL-RELATED"/>
    <property type="match status" value="1"/>
</dbReference>
<keyword evidence="5" id="KW-0175">Coiled coil</keyword>
<dbReference type="Gene3D" id="1.10.540.10">
    <property type="entry name" value="Acyl-CoA dehydrogenase/oxidase, N-terminal domain"/>
    <property type="match status" value="1"/>
</dbReference>
<dbReference type="EC" id="1.3.8.1" evidence="9"/>
<dbReference type="InterPro" id="IPR046373">
    <property type="entry name" value="Acyl-CoA_Oxase/DH_mid-dom_sf"/>
</dbReference>